<protein>
    <submittedName>
        <fullName evidence="8">GMC family oxidoreductase</fullName>
    </submittedName>
</protein>
<reference evidence="8 9" key="1">
    <citation type="journal article" date="2012" name="J. Bacteriol.">
        <title>Draft genome sequence of the cyanide-utilizing bacterium Pseudomonas fluorescens strain NCIMB 11764.</title>
        <authorList>
            <person name="Vilo C.A."/>
            <person name="Benedik M.J."/>
            <person name="Kunz D.A."/>
            <person name="Dong Q."/>
        </authorList>
    </citation>
    <scope>NUCLEOTIDE SEQUENCE [LARGE SCALE GENOMIC DNA]</scope>
    <source>
        <strain evidence="8 9">NCIMB 11764</strain>
    </source>
</reference>
<dbReference type="InterPro" id="IPR023753">
    <property type="entry name" value="FAD/NAD-binding_dom"/>
</dbReference>
<proteinExistence type="inferred from homology"/>
<keyword evidence="5" id="KW-0560">Oxidoreductase</keyword>
<evidence type="ECO:0000256" key="3">
    <source>
        <dbReference type="ARBA" id="ARBA00022630"/>
    </source>
</evidence>
<dbReference type="InterPro" id="IPR036188">
    <property type="entry name" value="FAD/NAD-bd_sf"/>
</dbReference>
<sequence length="487" mass="53378">MIKDYQSQKELRDHYDFCIIGAGPAGITLALRLAGDGRRVLLVEGGGHEYSPSSQTLYNCPSTGLNVYAEETRLRFLGGTSNHWAGRCRPFEKSDFDWGPPVSLPGWPIRFSEFERYLPAAMAIVDLPSDSGFKTINASMDGNDFVADRFLLSPPTRFAQKYAKDLQETEGLDVFINCNCVDLEFDDKTGRIAAIVVSDYDRHRERVKAKQFILATGAIENARQLMNSESLTAAGVVSKDGLVGKCFMEHLNLDLGTFILGEGQSTEPRQYFTTDAFVAQYQSGKGNVSASLLAHVQAYGRTAAIKDFLENLACDVGLAHKLDFISRFNCPGDGVITTLIEQFPNRNSGITLLDERDALGVRKVSINWEVAPEDRRTIKCIGMEVAKCFADTGLGFVKLEECVYDVSVPLKVTPHAHHMGTTRMASAPEFGVVDENCKVFGIDNLYVAGSSVFATAGASNPTMPLLQLALRLADHLNRQAGPAGRYS</sequence>
<feature type="domain" description="Glucose-methanol-choline oxidoreductase C-terminal" evidence="6">
    <location>
        <begin position="344"/>
        <end position="469"/>
    </location>
</feature>
<dbReference type="AlphaFoldDB" id="A0A0K1QRZ9"/>
<gene>
    <name evidence="8" type="ORF">B723_18145</name>
</gene>
<keyword evidence="3" id="KW-0285">Flavoprotein</keyword>
<dbReference type="Proteomes" id="UP000017175">
    <property type="component" value="Chromosome"/>
</dbReference>
<evidence type="ECO:0000256" key="1">
    <source>
        <dbReference type="ARBA" id="ARBA00001974"/>
    </source>
</evidence>
<evidence type="ECO:0000313" key="9">
    <source>
        <dbReference type="Proteomes" id="UP000017175"/>
    </source>
</evidence>
<dbReference type="InterPro" id="IPR007867">
    <property type="entry name" value="GMC_OxRtase_C"/>
</dbReference>
<dbReference type="Pfam" id="PF05199">
    <property type="entry name" value="GMC_oxred_C"/>
    <property type="match status" value="1"/>
</dbReference>
<name>A0A0K1QRZ9_PSEFL</name>
<dbReference type="Pfam" id="PF07992">
    <property type="entry name" value="Pyr_redox_2"/>
    <property type="match status" value="1"/>
</dbReference>
<dbReference type="EMBL" id="CP010945">
    <property type="protein sequence ID" value="AKV08220.1"/>
    <property type="molecule type" value="Genomic_DNA"/>
</dbReference>
<dbReference type="SUPFAM" id="SSF51905">
    <property type="entry name" value="FAD/NAD(P)-binding domain"/>
    <property type="match status" value="1"/>
</dbReference>
<dbReference type="GO" id="GO:0016614">
    <property type="term" value="F:oxidoreductase activity, acting on CH-OH group of donors"/>
    <property type="evidence" value="ECO:0007669"/>
    <property type="project" value="InterPro"/>
</dbReference>
<keyword evidence="4" id="KW-0274">FAD</keyword>
<evidence type="ECO:0000256" key="5">
    <source>
        <dbReference type="ARBA" id="ARBA00023002"/>
    </source>
</evidence>
<dbReference type="PANTHER" id="PTHR42784:SF1">
    <property type="entry name" value="PYRANOSE 2-OXIDASE"/>
    <property type="match status" value="1"/>
</dbReference>
<dbReference type="RefSeq" id="WP_017338059.1">
    <property type="nucleotide sequence ID" value="NZ_CP010945.1"/>
</dbReference>
<organism evidence="8 9">
    <name type="scientific">Pseudomonas fluorescens NCIMB 11764</name>
    <dbReference type="NCBI Taxonomy" id="1221522"/>
    <lineage>
        <taxon>Bacteria</taxon>
        <taxon>Pseudomonadati</taxon>
        <taxon>Pseudomonadota</taxon>
        <taxon>Gammaproteobacteria</taxon>
        <taxon>Pseudomonadales</taxon>
        <taxon>Pseudomonadaceae</taxon>
        <taxon>Pseudomonas</taxon>
    </lineage>
</organism>
<evidence type="ECO:0000313" key="8">
    <source>
        <dbReference type="EMBL" id="AKV08220.1"/>
    </source>
</evidence>
<dbReference type="OrthoDB" id="9787779at2"/>
<evidence type="ECO:0000256" key="4">
    <source>
        <dbReference type="ARBA" id="ARBA00022827"/>
    </source>
</evidence>
<comment type="similarity">
    <text evidence="2">Belongs to the GMC oxidoreductase family.</text>
</comment>
<comment type="cofactor">
    <cofactor evidence="1">
        <name>FAD</name>
        <dbReference type="ChEBI" id="CHEBI:57692"/>
    </cofactor>
</comment>
<feature type="domain" description="FAD/NAD(P)-binding" evidence="7">
    <location>
        <begin position="15"/>
        <end position="221"/>
    </location>
</feature>
<accession>A0A0K1QRZ9</accession>
<dbReference type="PANTHER" id="PTHR42784">
    <property type="entry name" value="PYRANOSE 2-OXIDASE"/>
    <property type="match status" value="1"/>
</dbReference>
<evidence type="ECO:0000259" key="6">
    <source>
        <dbReference type="Pfam" id="PF05199"/>
    </source>
</evidence>
<dbReference type="eggNOG" id="COG2303">
    <property type="taxonomic scope" value="Bacteria"/>
</dbReference>
<dbReference type="InterPro" id="IPR051473">
    <property type="entry name" value="P2Ox-like"/>
</dbReference>
<dbReference type="Gene3D" id="3.50.50.60">
    <property type="entry name" value="FAD/NAD(P)-binding domain"/>
    <property type="match status" value="2"/>
</dbReference>
<evidence type="ECO:0000259" key="7">
    <source>
        <dbReference type="Pfam" id="PF07992"/>
    </source>
</evidence>
<evidence type="ECO:0000256" key="2">
    <source>
        <dbReference type="ARBA" id="ARBA00010790"/>
    </source>
</evidence>